<keyword evidence="2" id="KW-0238">DNA-binding</keyword>
<dbReference type="Gene3D" id="1.10.10.10">
    <property type="entry name" value="Winged helix-like DNA-binding domain superfamily/Winged helix DNA-binding domain"/>
    <property type="match status" value="1"/>
</dbReference>
<dbReference type="RefSeq" id="WP_347921365.1">
    <property type="nucleotide sequence ID" value="NZ_JBDXMX010000006.1"/>
</dbReference>
<dbReference type="Proteomes" id="UP001484097">
    <property type="component" value="Unassembled WGS sequence"/>
</dbReference>
<evidence type="ECO:0000313" key="6">
    <source>
        <dbReference type="Proteomes" id="UP001484097"/>
    </source>
</evidence>
<protein>
    <submittedName>
        <fullName evidence="5">GntR family transcriptional regulator</fullName>
    </submittedName>
</protein>
<dbReference type="InterPro" id="IPR036388">
    <property type="entry name" value="WH-like_DNA-bd_sf"/>
</dbReference>
<dbReference type="PANTHER" id="PTHR43537">
    <property type="entry name" value="TRANSCRIPTIONAL REGULATOR, GNTR FAMILY"/>
    <property type="match status" value="1"/>
</dbReference>
<dbReference type="Gene3D" id="1.20.120.530">
    <property type="entry name" value="GntR ligand-binding domain-like"/>
    <property type="match status" value="1"/>
</dbReference>
<dbReference type="PANTHER" id="PTHR43537:SF24">
    <property type="entry name" value="GLUCONATE OPERON TRANSCRIPTIONAL REPRESSOR"/>
    <property type="match status" value="1"/>
</dbReference>
<evidence type="ECO:0000256" key="2">
    <source>
        <dbReference type="ARBA" id="ARBA00023125"/>
    </source>
</evidence>
<dbReference type="InterPro" id="IPR036390">
    <property type="entry name" value="WH_DNA-bd_sf"/>
</dbReference>
<keyword evidence="6" id="KW-1185">Reference proteome</keyword>
<dbReference type="InterPro" id="IPR000524">
    <property type="entry name" value="Tscrpt_reg_HTH_GntR"/>
</dbReference>
<dbReference type="InterPro" id="IPR008920">
    <property type="entry name" value="TF_FadR/GntR_C"/>
</dbReference>
<dbReference type="Pfam" id="PF07729">
    <property type="entry name" value="FCD"/>
    <property type="match status" value="1"/>
</dbReference>
<sequence>MISSSTDRILLPWHDPTPRSVALRIAAGSARAIVEGRLGPGEMLTEAQLAEAAGASRTPAREAMVQLQSWGLVRLVPKKGGIVTAVSPAERRDLVDLRATLEIRGIQLVAGFPAQRAVLADRLRASLAAQRSALEAGDLLAFSEQDVDFHLRIIEAGGNAVVAELATALGPRFARLTHLAVSGDALAAAHYLREHEELLRPLESGDAPAFSAAVRHHIAAAHFPEGPDPEESAAEGLR</sequence>
<dbReference type="SMART" id="SM00345">
    <property type="entry name" value="HTH_GNTR"/>
    <property type="match status" value="1"/>
</dbReference>
<accession>A0ABV0IKK2</accession>
<reference evidence="5 6" key="1">
    <citation type="submission" date="2024-05" db="EMBL/GenBank/DDBJ databases">
        <authorList>
            <person name="Yi C."/>
        </authorList>
    </citation>
    <scope>NUCLEOTIDE SEQUENCE [LARGE SCALE GENOMIC DNA]</scope>
    <source>
        <strain evidence="5 6">XS13</strain>
    </source>
</reference>
<dbReference type="InterPro" id="IPR011711">
    <property type="entry name" value="GntR_C"/>
</dbReference>
<name>A0ABV0IKK2_9MICC</name>
<gene>
    <name evidence="5" type="ORF">ABDK96_13480</name>
</gene>
<evidence type="ECO:0000256" key="1">
    <source>
        <dbReference type="ARBA" id="ARBA00023015"/>
    </source>
</evidence>
<keyword evidence="1" id="KW-0805">Transcription regulation</keyword>
<keyword evidence="3" id="KW-0804">Transcription</keyword>
<evidence type="ECO:0000259" key="4">
    <source>
        <dbReference type="PROSITE" id="PS50949"/>
    </source>
</evidence>
<proteinExistence type="predicted"/>
<dbReference type="EMBL" id="JBDXMX010000006">
    <property type="protein sequence ID" value="MEO9248692.1"/>
    <property type="molecule type" value="Genomic_DNA"/>
</dbReference>
<dbReference type="Pfam" id="PF00392">
    <property type="entry name" value="GntR"/>
    <property type="match status" value="1"/>
</dbReference>
<evidence type="ECO:0000256" key="3">
    <source>
        <dbReference type="ARBA" id="ARBA00023163"/>
    </source>
</evidence>
<dbReference type="PROSITE" id="PS50949">
    <property type="entry name" value="HTH_GNTR"/>
    <property type="match status" value="1"/>
</dbReference>
<organism evidence="5 6">
    <name type="scientific">Citricoccus nitrophenolicus</name>
    <dbReference type="NCBI Taxonomy" id="863575"/>
    <lineage>
        <taxon>Bacteria</taxon>
        <taxon>Bacillati</taxon>
        <taxon>Actinomycetota</taxon>
        <taxon>Actinomycetes</taxon>
        <taxon>Micrococcales</taxon>
        <taxon>Micrococcaceae</taxon>
        <taxon>Citricoccus</taxon>
    </lineage>
</organism>
<dbReference type="SUPFAM" id="SSF48008">
    <property type="entry name" value="GntR ligand-binding domain-like"/>
    <property type="match status" value="1"/>
</dbReference>
<dbReference type="SMART" id="SM00895">
    <property type="entry name" value="FCD"/>
    <property type="match status" value="1"/>
</dbReference>
<evidence type="ECO:0000313" key="5">
    <source>
        <dbReference type="EMBL" id="MEO9248692.1"/>
    </source>
</evidence>
<feature type="domain" description="HTH gntR-type" evidence="4">
    <location>
        <begin position="19"/>
        <end position="86"/>
    </location>
</feature>
<comment type="caution">
    <text evidence="5">The sequence shown here is derived from an EMBL/GenBank/DDBJ whole genome shotgun (WGS) entry which is preliminary data.</text>
</comment>
<dbReference type="SUPFAM" id="SSF46785">
    <property type="entry name" value="Winged helix' DNA-binding domain"/>
    <property type="match status" value="1"/>
</dbReference>